<evidence type="ECO:0000256" key="2">
    <source>
        <dbReference type="ARBA" id="ARBA00022737"/>
    </source>
</evidence>
<dbReference type="SUPFAM" id="SSF57667">
    <property type="entry name" value="beta-beta-alpha zinc fingers"/>
    <property type="match status" value="1"/>
</dbReference>
<dbReference type="InterPro" id="IPR013087">
    <property type="entry name" value="Znf_C2H2_type"/>
</dbReference>
<dbReference type="Pfam" id="PF00096">
    <property type="entry name" value="zf-C2H2"/>
    <property type="match status" value="2"/>
</dbReference>
<evidence type="ECO:0000256" key="3">
    <source>
        <dbReference type="ARBA" id="ARBA00022771"/>
    </source>
</evidence>
<proteinExistence type="predicted"/>
<dbReference type="InterPro" id="IPR036236">
    <property type="entry name" value="Znf_C2H2_sf"/>
</dbReference>
<keyword evidence="3 5" id="KW-0863">Zinc-finger</keyword>
<dbReference type="GO" id="GO:0000978">
    <property type="term" value="F:RNA polymerase II cis-regulatory region sequence-specific DNA binding"/>
    <property type="evidence" value="ECO:0007669"/>
    <property type="project" value="TreeGrafter"/>
</dbReference>
<reference evidence="8" key="1">
    <citation type="submission" date="2020-12" db="EMBL/GenBank/DDBJ databases">
        <title>Metabolic potential, ecology and presence of endohyphal bacteria is reflected in genomic diversity of Mucoromycotina.</title>
        <authorList>
            <person name="Muszewska A."/>
            <person name="Okrasinska A."/>
            <person name="Steczkiewicz K."/>
            <person name="Drgas O."/>
            <person name="Orlowska M."/>
            <person name="Perlinska-Lenart U."/>
            <person name="Aleksandrzak-Piekarczyk T."/>
            <person name="Szatraj K."/>
            <person name="Zielenkiewicz U."/>
            <person name="Pilsyk S."/>
            <person name="Malc E."/>
            <person name="Mieczkowski P."/>
            <person name="Kruszewska J.S."/>
            <person name="Biernat P."/>
            <person name="Pawlowska J."/>
        </authorList>
    </citation>
    <scope>NUCLEOTIDE SEQUENCE</scope>
    <source>
        <strain evidence="8">WA0000067209</strain>
    </source>
</reference>
<dbReference type="EMBL" id="JAEPQZ010000021">
    <property type="protein sequence ID" value="KAG2171442.1"/>
    <property type="molecule type" value="Genomic_DNA"/>
</dbReference>
<evidence type="ECO:0000256" key="5">
    <source>
        <dbReference type="PROSITE-ProRule" id="PRU00042"/>
    </source>
</evidence>
<keyword evidence="1" id="KW-0479">Metal-binding</keyword>
<protein>
    <recommendedName>
        <fullName evidence="7">C2H2-type domain-containing protein</fullName>
    </recommendedName>
</protein>
<dbReference type="PROSITE" id="PS00028">
    <property type="entry name" value="ZINC_FINGER_C2H2_1"/>
    <property type="match status" value="2"/>
</dbReference>
<keyword evidence="4" id="KW-0862">Zinc</keyword>
<keyword evidence="9" id="KW-1185">Reference proteome</keyword>
<dbReference type="Gene3D" id="3.30.160.60">
    <property type="entry name" value="Classic Zinc Finger"/>
    <property type="match status" value="2"/>
</dbReference>
<dbReference type="PANTHER" id="PTHR23235">
    <property type="entry name" value="KRUEPPEL-LIKE TRANSCRIPTION FACTOR"/>
    <property type="match status" value="1"/>
</dbReference>
<dbReference type="PANTHER" id="PTHR23235:SF120">
    <property type="entry name" value="KRUPPEL-LIKE FACTOR 15"/>
    <property type="match status" value="1"/>
</dbReference>
<dbReference type="FunFam" id="3.30.160.60:FF:000125">
    <property type="entry name" value="Putative zinc finger protein 143"/>
    <property type="match status" value="1"/>
</dbReference>
<dbReference type="PROSITE" id="PS50157">
    <property type="entry name" value="ZINC_FINGER_C2H2_2"/>
    <property type="match status" value="2"/>
</dbReference>
<dbReference type="AlphaFoldDB" id="A0A8H7U834"/>
<evidence type="ECO:0000256" key="6">
    <source>
        <dbReference type="SAM" id="MobiDB-lite"/>
    </source>
</evidence>
<evidence type="ECO:0000256" key="1">
    <source>
        <dbReference type="ARBA" id="ARBA00022723"/>
    </source>
</evidence>
<evidence type="ECO:0000313" key="8">
    <source>
        <dbReference type="EMBL" id="KAG2171442.1"/>
    </source>
</evidence>
<feature type="domain" description="C2H2-type" evidence="7">
    <location>
        <begin position="209"/>
        <end position="239"/>
    </location>
</feature>
<dbReference type="SMART" id="SM00355">
    <property type="entry name" value="ZnF_C2H2"/>
    <property type="match status" value="2"/>
</dbReference>
<evidence type="ECO:0000259" key="7">
    <source>
        <dbReference type="PROSITE" id="PS50157"/>
    </source>
</evidence>
<evidence type="ECO:0000256" key="4">
    <source>
        <dbReference type="ARBA" id="ARBA00022833"/>
    </source>
</evidence>
<name>A0A8H7U834_MORIS</name>
<dbReference type="GO" id="GO:0000981">
    <property type="term" value="F:DNA-binding transcription factor activity, RNA polymerase II-specific"/>
    <property type="evidence" value="ECO:0007669"/>
    <property type="project" value="TreeGrafter"/>
</dbReference>
<keyword evidence="2" id="KW-0677">Repeat</keyword>
<feature type="compositionally biased region" description="Basic residues" evidence="6">
    <location>
        <begin position="183"/>
        <end position="194"/>
    </location>
</feature>
<feature type="region of interest" description="Disordered" evidence="6">
    <location>
        <begin position="174"/>
        <end position="200"/>
    </location>
</feature>
<dbReference type="Proteomes" id="UP000654370">
    <property type="component" value="Unassembled WGS sequence"/>
</dbReference>
<comment type="caution">
    <text evidence="8">The sequence shown here is derived from an EMBL/GenBank/DDBJ whole genome shotgun (WGS) entry which is preliminary data.</text>
</comment>
<gene>
    <name evidence="8" type="ORF">INT43_009103</name>
</gene>
<sequence length="285" mass="32386">MYSPLHPVQPEMSFDIYRQQPFADYNPTTAAPRAFDQVPSYKQPRRFSYADLLSGRGCDTPSLSDYEQHPDSPATTVDYDDCHPLSRRNSFVMDAMATVQDPYSYMMQSPLDICHPAVTAAAMTPCDYVDCGYPDTKALSRNGSVSSLSSTNSSRPMTPVSPSMPEIYYMQSQMMQQPPVKQSKSKSTRSRGRRVSNNPAHLAQPSKMFTCIHNNCGKVFKRSEHLKRHVRSIHTLEKPFVCPYEGCDKRFSRSDNLNQHIRIHRHTNKDKSSSKNFAGFMTTYL</sequence>
<evidence type="ECO:0000313" key="9">
    <source>
        <dbReference type="Proteomes" id="UP000654370"/>
    </source>
</evidence>
<dbReference type="GO" id="GO:0008270">
    <property type="term" value="F:zinc ion binding"/>
    <property type="evidence" value="ECO:0007669"/>
    <property type="project" value="UniProtKB-KW"/>
</dbReference>
<dbReference type="OrthoDB" id="6365676at2759"/>
<organism evidence="8 9">
    <name type="scientific">Mortierella isabellina</name>
    <name type="common">Filamentous fungus</name>
    <name type="synonym">Umbelopsis isabellina</name>
    <dbReference type="NCBI Taxonomy" id="91625"/>
    <lineage>
        <taxon>Eukaryota</taxon>
        <taxon>Fungi</taxon>
        <taxon>Fungi incertae sedis</taxon>
        <taxon>Mucoromycota</taxon>
        <taxon>Mucoromycotina</taxon>
        <taxon>Umbelopsidomycetes</taxon>
        <taxon>Umbelopsidales</taxon>
        <taxon>Umbelopsidaceae</taxon>
        <taxon>Umbelopsis</taxon>
    </lineage>
</organism>
<accession>A0A8H7U834</accession>
<feature type="domain" description="C2H2-type" evidence="7">
    <location>
        <begin position="240"/>
        <end position="271"/>
    </location>
</feature>